<dbReference type="eggNOG" id="COG3210">
    <property type="taxonomic scope" value="Bacteria"/>
</dbReference>
<dbReference type="Proteomes" id="UP000006872">
    <property type="component" value="Chromosome"/>
</dbReference>
<dbReference type="EMBL" id="CP002272">
    <property type="protein sequence ID" value="ADO50258.1"/>
    <property type="molecule type" value="Genomic_DNA"/>
</dbReference>
<dbReference type="KEGG" id="esc:Entcl_4024"/>
<gene>
    <name evidence="1" type="ordered locus">Entcl_4024</name>
</gene>
<dbReference type="AlphaFoldDB" id="E3G1H3"/>
<dbReference type="Gene3D" id="6.10.140.1810">
    <property type="match status" value="1"/>
</dbReference>
<evidence type="ECO:0000313" key="2">
    <source>
        <dbReference type="Proteomes" id="UP000006872"/>
    </source>
</evidence>
<dbReference type="STRING" id="701347.Entcl_4024"/>
<reference evidence="1 2" key="2">
    <citation type="journal article" date="2011" name="Stand. Genomic Sci.">
        <title>Complete genome sequence of 'Enterobacter lignolyticus' SCF1.</title>
        <authorList>
            <person name="Deangelis K.M."/>
            <person name="D'Haeseleer P."/>
            <person name="Chivian D."/>
            <person name="Fortney J.L."/>
            <person name="Khudyakov J."/>
            <person name="Simmons B."/>
            <person name="Woo H."/>
            <person name="Arkin A.P."/>
            <person name="Davenport K.W."/>
            <person name="Goodwin L."/>
            <person name="Chen A."/>
            <person name="Ivanova N."/>
            <person name="Kyrpides N.C."/>
            <person name="Mavromatis K."/>
            <person name="Woyke T."/>
            <person name="Hazen T.C."/>
        </authorList>
    </citation>
    <scope>NUCLEOTIDE SEQUENCE [LARGE SCALE GENOMIC DNA]</scope>
    <source>
        <strain evidence="1 2">SCF1</strain>
    </source>
</reference>
<sequence length="307" mass="32356">MAKIVVENNYLSWDEAQAFDKEMTACHQAGGDCGDIQNKYAVISGENRQKLSIDIAADPLTALSGEDKWNIEGGLSAASRPGWLYGSLENQDVKDYVIEGNSYDLAYLNSNTSQGDRALAYFGEPENYWGTVAGAGSLLMSSATLTEKFVRAGLSYGANGAVQIVTGNTGDKFDYLSFIMSGLTGVGTAGKGYYANQLLGAGSAYMSSQIEGQDSTSAVLGSMAGTGLGYNIGASLTSKFESQYIKNQLGMDASKYSLQYSEKSIGYGMYQGGQMSSIPGTFGGFIGSFVSEGASSATQKEADGDRK</sequence>
<name>E3G1H3_ENTLS</name>
<accession>E3G1H3</accession>
<reference evidence="2" key="1">
    <citation type="submission" date="2010-10" db="EMBL/GenBank/DDBJ databases">
        <title>Complete sequence of Enterobacter cloacae SCF1.</title>
        <authorList>
            <consortium name="US DOE Joint Genome Institute"/>
            <person name="Lucas S."/>
            <person name="Copeland A."/>
            <person name="Lapidus A."/>
            <person name="Cheng J.-F."/>
            <person name="Bruce D."/>
            <person name="Goodwin L."/>
            <person name="Pitluck S."/>
            <person name="Davenport K."/>
            <person name="Detter J.C."/>
            <person name="Han C."/>
            <person name="Tapia R."/>
            <person name="Land M."/>
            <person name="Hauser L."/>
            <person name="Chang Y.-J."/>
            <person name="Jeffries C."/>
            <person name="Kyrpides N."/>
            <person name="Ivanova N."/>
            <person name="Mikhailova N."/>
            <person name="DeAngelis K."/>
            <person name="Arkin A.P."/>
            <person name="Chivian D."/>
            <person name="Edwards B."/>
            <person name="Woo H."/>
            <person name="Hazen T.C."/>
            <person name="Woyke T."/>
        </authorList>
    </citation>
    <scope>NUCLEOTIDE SEQUENCE [LARGE SCALE GENOMIC DNA]</scope>
    <source>
        <strain evidence="2">SCF1</strain>
    </source>
</reference>
<keyword evidence="2" id="KW-1185">Reference proteome</keyword>
<dbReference type="RefSeq" id="WP_013367974.1">
    <property type="nucleotide sequence ID" value="NC_014618.1"/>
</dbReference>
<protein>
    <submittedName>
        <fullName evidence="1">Uncharacterized protein</fullName>
    </submittedName>
</protein>
<dbReference type="HOGENOM" id="CLU_070767_0_0_6"/>
<evidence type="ECO:0000313" key="1">
    <source>
        <dbReference type="EMBL" id="ADO50258.1"/>
    </source>
</evidence>
<proteinExistence type="predicted"/>
<organism evidence="1 2">
    <name type="scientific">Enterobacter lignolyticus (strain SCF1)</name>
    <dbReference type="NCBI Taxonomy" id="701347"/>
    <lineage>
        <taxon>Bacteria</taxon>
        <taxon>Pseudomonadati</taxon>
        <taxon>Pseudomonadota</taxon>
        <taxon>Gammaproteobacteria</taxon>
        <taxon>Enterobacterales</taxon>
        <taxon>Enterobacteriaceae</taxon>
        <taxon>Pluralibacter</taxon>
    </lineage>
</organism>